<reference evidence="1 2" key="2">
    <citation type="submission" date="2017-10" db="EMBL/GenBank/DDBJ databases">
        <title>Extensive intraspecific genome diversity in a model arbuscular mycorrhizal fungus.</title>
        <authorList>
            <person name="Chen E.C.H."/>
            <person name="Morin E."/>
            <person name="Baudet D."/>
            <person name="Noel J."/>
            <person name="Ndikumana S."/>
            <person name="Charron P."/>
            <person name="St-Onge C."/>
            <person name="Giorgi J."/>
            <person name="Grigoriev I.V."/>
            <person name="Roux C."/>
            <person name="Martin F.M."/>
            <person name="Corradi N."/>
        </authorList>
    </citation>
    <scope>NUCLEOTIDE SEQUENCE [LARGE SCALE GENOMIC DNA]</scope>
    <source>
        <strain evidence="1 2">C2</strain>
    </source>
</reference>
<sequence>MRNSYSQEKFELRYQNMLIRYEPCHSYLENKLYPNRTAWARYSITKIFTAGVESTQHIESINEVLKKHVDRGTLLKELVIAIEYELEKEALYTRIKDYYGSNLSVRLSSTYNTKESNNAPDGIIEQLYNVPQIRLKELLSGILSDDIQELWEVSSIVPASDKPFRPYYVIILKDSSLLCTCMYIINQGMLCRYQYRILIQSEKAVFHLSLIYDR</sequence>
<organism evidence="1 2">
    <name type="scientific">Rhizophagus irregularis</name>
    <dbReference type="NCBI Taxonomy" id="588596"/>
    <lineage>
        <taxon>Eukaryota</taxon>
        <taxon>Fungi</taxon>
        <taxon>Fungi incertae sedis</taxon>
        <taxon>Mucoromycota</taxon>
        <taxon>Glomeromycotina</taxon>
        <taxon>Glomeromycetes</taxon>
        <taxon>Glomerales</taxon>
        <taxon>Glomeraceae</taxon>
        <taxon>Rhizophagus</taxon>
    </lineage>
</organism>
<accession>A0A2N1MXL6</accession>
<dbReference type="PANTHER" id="PTHR47718:SF7">
    <property type="entry name" value="PROTEIN FAR1-RELATED SEQUENCE"/>
    <property type="match status" value="1"/>
</dbReference>
<dbReference type="VEuPathDB" id="FungiDB:RhiirA1_389080"/>
<reference evidence="1 2" key="1">
    <citation type="submission" date="2016-04" db="EMBL/GenBank/DDBJ databases">
        <title>Genome analyses suggest a sexual origin of heterokaryosis in a supposedly ancient asexual fungus.</title>
        <authorList>
            <person name="Ropars J."/>
            <person name="Sedzielewska K."/>
            <person name="Noel J."/>
            <person name="Charron P."/>
            <person name="Farinelli L."/>
            <person name="Marton T."/>
            <person name="Kruger M."/>
            <person name="Pelin A."/>
            <person name="Brachmann A."/>
            <person name="Corradi N."/>
        </authorList>
    </citation>
    <scope>NUCLEOTIDE SEQUENCE [LARGE SCALE GENOMIC DNA]</scope>
    <source>
        <strain evidence="1 2">C2</strain>
    </source>
</reference>
<evidence type="ECO:0008006" key="3">
    <source>
        <dbReference type="Google" id="ProtNLM"/>
    </source>
</evidence>
<protein>
    <recommendedName>
        <fullName evidence="3">SWIM-type domain-containing protein</fullName>
    </recommendedName>
</protein>
<dbReference type="VEuPathDB" id="FungiDB:FUN_018713"/>
<dbReference type="EMBL" id="LLXL01001103">
    <property type="protein sequence ID" value="PKK66356.1"/>
    <property type="molecule type" value="Genomic_DNA"/>
</dbReference>
<comment type="caution">
    <text evidence="1">The sequence shown here is derived from an EMBL/GenBank/DDBJ whole genome shotgun (WGS) entry which is preliminary data.</text>
</comment>
<dbReference type="Proteomes" id="UP000233469">
    <property type="component" value="Unassembled WGS sequence"/>
</dbReference>
<dbReference type="PANTHER" id="PTHR47718">
    <property type="entry name" value="OS01G0519700 PROTEIN"/>
    <property type="match status" value="1"/>
</dbReference>
<proteinExistence type="predicted"/>
<gene>
    <name evidence="1" type="ORF">RhiirC2_852930</name>
</gene>
<evidence type="ECO:0000313" key="2">
    <source>
        <dbReference type="Proteomes" id="UP000233469"/>
    </source>
</evidence>
<name>A0A2N1MXL6_9GLOM</name>
<evidence type="ECO:0000313" key="1">
    <source>
        <dbReference type="EMBL" id="PKK66356.1"/>
    </source>
</evidence>
<dbReference type="AlphaFoldDB" id="A0A2N1MXL6"/>